<dbReference type="PROSITE" id="PS50158">
    <property type="entry name" value="ZF_CCHC"/>
    <property type="match status" value="1"/>
</dbReference>
<dbReference type="EMBL" id="BKCJ010001103">
    <property type="protein sequence ID" value="GEU38864.1"/>
    <property type="molecule type" value="Genomic_DNA"/>
</dbReference>
<dbReference type="Gene3D" id="3.30.420.10">
    <property type="entry name" value="Ribonuclease H-like superfamily/Ribonuclease H"/>
    <property type="match status" value="1"/>
</dbReference>
<dbReference type="InterPro" id="IPR001878">
    <property type="entry name" value="Znf_CCHC"/>
</dbReference>
<feature type="region of interest" description="Disordered" evidence="4">
    <location>
        <begin position="130"/>
        <end position="149"/>
    </location>
</feature>
<evidence type="ECO:0000256" key="2">
    <source>
        <dbReference type="ARBA" id="ARBA00022801"/>
    </source>
</evidence>
<feature type="compositionally biased region" description="Polar residues" evidence="4">
    <location>
        <begin position="387"/>
        <end position="398"/>
    </location>
</feature>
<dbReference type="SMART" id="SM00343">
    <property type="entry name" value="ZnF_C2HC"/>
    <property type="match status" value="1"/>
</dbReference>
<keyword evidence="1" id="KW-0479">Metal-binding</keyword>
<gene>
    <name evidence="6" type="ORF">Tci_010842</name>
</gene>
<dbReference type="Gene3D" id="4.10.60.10">
    <property type="entry name" value="Zinc finger, CCHC-type"/>
    <property type="match status" value="1"/>
</dbReference>
<name>A0A6L2JTC3_TANCI</name>
<organism evidence="6">
    <name type="scientific">Tanacetum cinerariifolium</name>
    <name type="common">Dalmatian daisy</name>
    <name type="synonym">Chrysanthemum cinerariifolium</name>
    <dbReference type="NCBI Taxonomy" id="118510"/>
    <lineage>
        <taxon>Eukaryota</taxon>
        <taxon>Viridiplantae</taxon>
        <taxon>Streptophyta</taxon>
        <taxon>Embryophyta</taxon>
        <taxon>Tracheophyta</taxon>
        <taxon>Spermatophyta</taxon>
        <taxon>Magnoliopsida</taxon>
        <taxon>eudicotyledons</taxon>
        <taxon>Gunneridae</taxon>
        <taxon>Pentapetalae</taxon>
        <taxon>asterids</taxon>
        <taxon>campanulids</taxon>
        <taxon>Asterales</taxon>
        <taxon>Asteraceae</taxon>
        <taxon>Asteroideae</taxon>
        <taxon>Anthemideae</taxon>
        <taxon>Anthemidinae</taxon>
        <taxon>Tanacetum</taxon>
    </lineage>
</organism>
<dbReference type="Pfam" id="PF00098">
    <property type="entry name" value="zf-CCHC"/>
    <property type="match status" value="1"/>
</dbReference>
<dbReference type="GO" id="GO:0008270">
    <property type="term" value="F:zinc ion binding"/>
    <property type="evidence" value="ECO:0007669"/>
    <property type="project" value="UniProtKB-KW"/>
</dbReference>
<sequence length="1102" mass="125490">MLSIEDKLPFLEQQIPAMPVLTARQVLPSDVLNTHTAWVKDSKEIAGLMLMTMDQDIQKNLKHLGAYDMLKELKTLYAQHANQELLQIVREFHMCKQEEGQSKTQKKKAHKAAKGNQGNGKAKIGYAPVPALPFSPKPKNPPTPKKNNPTKDAICHQCGEVGHWRRNCPIYLAKLMKKKKLSQGASASGIFTIELYSFPSISWVYNTGYGTHMCITTQGLRRSKKLKPRVLSLYEVANQLEKTIKSLCSDCRDRRNRTLLDMVRFMMSQTTLPKSFWDYALESAARILNMVLNKKVDKTPYEVWHGKASKLSYLKVWGCEALIKRDTPTKPDKLETKSIKCIFIGYPKSYRSRSNWESRRSEIIQEEDTHPSLDTSLNTKEDDQEFNEPQSDINPIRMSTRTRHPTNQMCLYVDVEEHELEDLGIDYEETFSPVADIRAIRILIAIAAFYDYEIWQMDVKTAFLNGYLNEENITSRFQHNPRELHWTTVKNILKYLHNTKKMFLVYGGDMKRVLMVSCYTNAGYLVDADDLKSQTEYVFVLNGGAVDWKNTKQSIFTTSSTNAEYITAFDASKQAVWIRKFISGLVLFPQLKKIAIVTALVSPISFRHREAKLETDRGGSPSHSDPCRSKTLIGKTLIIDNSKLARTRYPDDNIAYVEVLKNGNASSLCEVLITTRGAKKPGRRTPTIKVNHFVIINGYCCYETHGFKLCQEDGENETMEHIRKKNKWKNDDYVCRGLILNDMSDLLFDIYQNVKSLKKLWDSLDAKFTQHKINIDEAISVSYIIDKLLLYWKDFKHKLNHKKEEQTLVQLGSHLCIEESLMAQDNDKTKNNNVVGPPVINMVELNNSIIYKTKNRVLKEMVNFMLSHSVQSQGFSGGAMLTTCYLLNMVPDKKNIITPYELWTKGNPNLNYHRVWGCRSVVRLPDPKLKTLSERGIECIFVGYLKHLKAFRFNVIEPNEFVSINSIIELGYAIFDENIFSSLSRPSLRVPNRTKYIGVKEICVEGCAIEENQGGCSSMRRTTTADGGDWDNEAILSGRGVNCGCSRFFMSISLMSGSLLAVVDKAGLAGLGSVAVDCGPWFLHRGIRSPGMTCFPHVAHLW</sequence>
<dbReference type="Pfam" id="PF07727">
    <property type="entry name" value="RVT_2"/>
    <property type="match status" value="1"/>
</dbReference>
<dbReference type="InterPro" id="IPR013103">
    <property type="entry name" value="RVT_2"/>
</dbReference>
<dbReference type="CDD" id="cd09272">
    <property type="entry name" value="RNase_HI_RT_Ty1"/>
    <property type="match status" value="1"/>
</dbReference>
<keyword evidence="2" id="KW-0378">Hydrolase</keyword>
<dbReference type="GO" id="GO:0016787">
    <property type="term" value="F:hydrolase activity"/>
    <property type="evidence" value="ECO:0007669"/>
    <property type="project" value="UniProtKB-KW"/>
</dbReference>
<dbReference type="InterPro" id="IPR036397">
    <property type="entry name" value="RNaseH_sf"/>
</dbReference>
<feature type="region of interest" description="Disordered" evidence="4">
    <location>
        <begin position="98"/>
        <end position="122"/>
    </location>
</feature>
<accession>A0A6L2JTC3</accession>
<dbReference type="AlphaFoldDB" id="A0A6L2JTC3"/>
<dbReference type="PANTHER" id="PTHR42648">
    <property type="entry name" value="TRANSPOSASE, PUTATIVE-RELATED"/>
    <property type="match status" value="1"/>
</dbReference>
<comment type="caution">
    <text evidence="6">The sequence shown here is derived from an EMBL/GenBank/DDBJ whole genome shotgun (WGS) entry which is preliminary data.</text>
</comment>
<feature type="compositionally biased region" description="Basic residues" evidence="4">
    <location>
        <begin position="104"/>
        <end position="113"/>
    </location>
</feature>
<dbReference type="PANTHER" id="PTHR42648:SF27">
    <property type="entry name" value="RNA-DIRECTED DNA POLYMERASE"/>
    <property type="match status" value="1"/>
</dbReference>
<dbReference type="GO" id="GO:0003676">
    <property type="term" value="F:nucleic acid binding"/>
    <property type="evidence" value="ECO:0007669"/>
    <property type="project" value="InterPro"/>
</dbReference>
<protein>
    <submittedName>
        <fullName evidence="6">Zinc finger, CCHC-type</fullName>
    </submittedName>
</protein>
<feature type="compositionally biased region" description="Pro residues" evidence="4">
    <location>
        <begin position="130"/>
        <end position="144"/>
    </location>
</feature>
<evidence type="ECO:0000256" key="4">
    <source>
        <dbReference type="SAM" id="MobiDB-lite"/>
    </source>
</evidence>
<keyword evidence="3" id="KW-0863">Zinc-finger</keyword>
<dbReference type="InterPro" id="IPR012337">
    <property type="entry name" value="RNaseH-like_sf"/>
</dbReference>
<feature type="region of interest" description="Disordered" evidence="4">
    <location>
        <begin position="363"/>
        <end position="398"/>
    </location>
</feature>
<evidence type="ECO:0000259" key="5">
    <source>
        <dbReference type="PROSITE" id="PS50158"/>
    </source>
</evidence>
<evidence type="ECO:0000256" key="1">
    <source>
        <dbReference type="ARBA" id="ARBA00022723"/>
    </source>
</evidence>
<feature type="domain" description="CCHC-type" evidence="5">
    <location>
        <begin position="155"/>
        <end position="169"/>
    </location>
</feature>
<dbReference type="InterPro" id="IPR039537">
    <property type="entry name" value="Retrotran_Ty1/copia-like"/>
</dbReference>
<dbReference type="SUPFAM" id="SSF57756">
    <property type="entry name" value="Retrovirus zinc finger-like domains"/>
    <property type="match status" value="1"/>
</dbReference>
<proteinExistence type="predicted"/>
<evidence type="ECO:0000256" key="3">
    <source>
        <dbReference type="PROSITE-ProRule" id="PRU00047"/>
    </source>
</evidence>
<reference evidence="6" key="1">
    <citation type="journal article" date="2019" name="Sci. Rep.">
        <title>Draft genome of Tanacetum cinerariifolium, the natural source of mosquito coil.</title>
        <authorList>
            <person name="Yamashiro T."/>
            <person name="Shiraishi A."/>
            <person name="Satake H."/>
            <person name="Nakayama K."/>
        </authorList>
    </citation>
    <scope>NUCLEOTIDE SEQUENCE</scope>
</reference>
<dbReference type="InterPro" id="IPR036875">
    <property type="entry name" value="Znf_CCHC_sf"/>
</dbReference>
<keyword evidence="3" id="KW-0862">Zinc</keyword>
<dbReference type="SUPFAM" id="SSF53098">
    <property type="entry name" value="Ribonuclease H-like"/>
    <property type="match status" value="1"/>
</dbReference>
<evidence type="ECO:0000313" key="6">
    <source>
        <dbReference type="EMBL" id="GEU38864.1"/>
    </source>
</evidence>